<dbReference type="Proteomes" id="UP000276215">
    <property type="component" value="Unassembled WGS sequence"/>
</dbReference>
<evidence type="ECO:0008006" key="5">
    <source>
        <dbReference type="Google" id="ProtNLM"/>
    </source>
</evidence>
<keyword evidence="4" id="KW-1185">Reference proteome</keyword>
<evidence type="ECO:0000256" key="2">
    <source>
        <dbReference type="SAM" id="SignalP"/>
    </source>
</evidence>
<dbReference type="EMBL" id="ML120413">
    <property type="protein sequence ID" value="RPA96569.1"/>
    <property type="molecule type" value="Genomic_DNA"/>
</dbReference>
<organism evidence="3 4">
    <name type="scientific">Choiromyces venosus 120613-1</name>
    <dbReference type="NCBI Taxonomy" id="1336337"/>
    <lineage>
        <taxon>Eukaryota</taxon>
        <taxon>Fungi</taxon>
        <taxon>Dikarya</taxon>
        <taxon>Ascomycota</taxon>
        <taxon>Pezizomycotina</taxon>
        <taxon>Pezizomycetes</taxon>
        <taxon>Pezizales</taxon>
        <taxon>Tuberaceae</taxon>
        <taxon>Choiromyces</taxon>
    </lineage>
</organism>
<keyword evidence="1" id="KW-0812">Transmembrane</keyword>
<dbReference type="AlphaFoldDB" id="A0A3N4JE85"/>
<accession>A0A3N4JE85</accession>
<feature type="transmembrane region" description="Helical" evidence="1">
    <location>
        <begin position="116"/>
        <end position="136"/>
    </location>
</feature>
<keyword evidence="2" id="KW-0732">Signal</keyword>
<name>A0A3N4JE85_9PEZI</name>
<evidence type="ECO:0000256" key="1">
    <source>
        <dbReference type="SAM" id="Phobius"/>
    </source>
</evidence>
<proteinExistence type="predicted"/>
<evidence type="ECO:0000313" key="4">
    <source>
        <dbReference type="Proteomes" id="UP000276215"/>
    </source>
</evidence>
<feature type="signal peptide" evidence="2">
    <location>
        <begin position="1"/>
        <end position="19"/>
    </location>
</feature>
<reference evidence="3 4" key="1">
    <citation type="journal article" date="2018" name="Nat. Ecol. Evol.">
        <title>Pezizomycetes genomes reveal the molecular basis of ectomycorrhizal truffle lifestyle.</title>
        <authorList>
            <person name="Murat C."/>
            <person name="Payen T."/>
            <person name="Noel B."/>
            <person name="Kuo A."/>
            <person name="Morin E."/>
            <person name="Chen J."/>
            <person name="Kohler A."/>
            <person name="Krizsan K."/>
            <person name="Balestrini R."/>
            <person name="Da Silva C."/>
            <person name="Montanini B."/>
            <person name="Hainaut M."/>
            <person name="Levati E."/>
            <person name="Barry K.W."/>
            <person name="Belfiori B."/>
            <person name="Cichocki N."/>
            <person name="Clum A."/>
            <person name="Dockter R.B."/>
            <person name="Fauchery L."/>
            <person name="Guy J."/>
            <person name="Iotti M."/>
            <person name="Le Tacon F."/>
            <person name="Lindquist E.A."/>
            <person name="Lipzen A."/>
            <person name="Malagnac F."/>
            <person name="Mello A."/>
            <person name="Molinier V."/>
            <person name="Miyauchi S."/>
            <person name="Poulain J."/>
            <person name="Riccioni C."/>
            <person name="Rubini A."/>
            <person name="Sitrit Y."/>
            <person name="Splivallo R."/>
            <person name="Traeger S."/>
            <person name="Wang M."/>
            <person name="Zifcakova L."/>
            <person name="Wipf D."/>
            <person name="Zambonelli A."/>
            <person name="Paolocci F."/>
            <person name="Nowrousian M."/>
            <person name="Ottonello S."/>
            <person name="Baldrian P."/>
            <person name="Spatafora J.W."/>
            <person name="Henrissat B."/>
            <person name="Nagy L.G."/>
            <person name="Aury J.M."/>
            <person name="Wincker P."/>
            <person name="Grigoriev I.V."/>
            <person name="Bonfante P."/>
            <person name="Martin F.M."/>
        </authorList>
    </citation>
    <scope>NUCLEOTIDE SEQUENCE [LARGE SCALE GENOMIC DNA]</scope>
    <source>
        <strain evidence="3 4">120613-1</strain>
    </source>
</reference>
<protein>
    <recommendedName>
        <fullName evidence="5">Wax synthase domain-containing protein</fullName>
    </recommendedName>
</protein>
<keyword evidence="1" id="KW-0472">Membrane</keyword>
<evidence type="ECO:0000313" key="3">
    <source>
        <dbReference type="EMBL" id="RPA96569.1"/>
    </source>
</evidence>
<keyword evidence="1" id="KW-1133">Transmembrane helix</keyword>
<feature type="chain" id="PRO_5018045626" description="Wax synthase domain-containing protein" evidence="2">
    <location>
        <begin position="20"/>
        <end position="201"/>
    </location>
</feature>
<sequence length="201" mass="22621">MHNLHLAFTALFPHSSVFASSECTIFSLLPEHGAPTDIDGVDTFRRHVNPTFWEWSKFSHGFIFTGDYPFLGTLLSLESKALMLFLVEFWTCAISHYVACVDNLTQTSLLIPGSLIIRYPVIGFHGIIATVVHIWTPCISLLIWYQASWFTLILNYFHSWLTGFSTIRTANVQYPIPRNSLGNGAKFLSASVTFVGLRTIS</sequence>
<feature type="transmembrane region" description="Helical" evidence="1">
    <location>
        <begin position="142"/>
        <end position="161"/>
    </location>
</feature>
<gene>
    <name evidence="3" type="ORF">L873DRAFT_1218117</name>
</gene>